<comment type="caution">
    <text evidence="2">The sequence shown here is derived from an EMBL/GenBank/DDBJ whole genome shotgun (WGS) entry which is preliminary data.</text>
</comment>
<protein>
    <submittedName>
        <fullName evidence="2">Uncharacterized protein</fullName>
    </submittedName>
</protein>
<reference evidence="2 3" key="1">
    <citation type="journal article" date="2019" name="New Phytol.">
        <title>Comparative genomics reveals unique wood-decay strategies and fruiting body development in the Schizophyllaceae.</title>
        <authorList>
            <person name="Almasi E."/>
            <person name="Sahu N."/>
            <person name="Krizsan K."/>
            <person name="Balint B."/>
            <person name="Kovacs G.M."/>
            <person name="Kiss B."/>
            <person name="Cseklye J."/>
            <person name="Drula E."/>
            <person name="Henrissat B."/>
            <person name="Nagy I."/>
            <person name="Chovatia M."/>
            <person name="Adam C."/>
            <person name="LaButti K."/>
            <person name="Lipzen A."/>
            <person name="Riley R."/>
            <person name="Grigoriev I.V."/>
            <person name="Nagy L.G."/>
        </authorList>
    </citation>
    <scope>NUCLEOTIDE SEQUENCE [LARGE SCALE GENOMIC DNA]</scope>
    <source>
        <strain evidence="2 3">NL-1724</strain>
    </source>
</reference>
<feature type="region of interest" description="Disordered" evidence="1">
    <location>
        <begin position="180"/>
        <end position="203"/>
    </location>
</feature>
<keyword evidence="3" id="KW-1185">Reference proteome</keyword>
<feature type="region of interest" description="Disordered" evidence="1">
    <location>
        <begin position="1"/>
        <end position="30"/>
    </location>
</feature>
<gene>
    <name evidence="2" type="ORF">BD626DRAFT_270894</name>
</gene>
<dbReference type="Proteomes" id="UP000320762">
    <property type="component" value="Unassembled WGS sequence"/>
</dbReference>
<evidence type="ECO:0000256" key="1">
    <source>
        <dbReference type="SAM" id="MobiDB-lite"/>
    </source>
</evidence>
<evidence type="ECO:0000313" key="2">
    <source>
        <dbReference type="EMBL" id="TRM63365.1"/>
    </source>
</evidence>
<proteinExistence type="predicted"/>
<dbReference type="EMBL" id="VDMD01000009">
    <property type="protein sequence ID" value="TRM63365.1"/>
    <property type="molecule type" value="Genomic_DNA"/>
</dbReference>
<dbReference type="AlphaFoldDB" id="A0A550CEX9"/>
<accession>A0A550CEX9</accession>
<sequence length="282" mass="29256">MPQKTMGGVSDTACDASAHADGNGPSAMNDGLRIANDGTVIDTSDLFSRSSSEIADAGAGDYTWLNAGGSYATGSAQTFDNGSVEPWTYSLDSDVGNGNAAKGYNVSIEYPASLSIMGGYESESYLALSSNAPASQQVITSVDDNAWLTNNAEPWTYSLDPAIEDDSAAQGWDISIGYPVMTGHESETDPSSSSNAATTEHTSDPSVLHIAVYNGTHNYASDAGSEVAVSVDLSIATSFDSVENVSNDNFRVADDSELDHQLAPTSSAAQWQSEGPGAQNGF</sequence>
<organism evidence="2 3">
    <name type="scientific">Schizophyllum amplum</name>
    <dbReference type="NCBI Taxonomy" id="97359"/>
    <lineage>
        <taxon>Eukaryota</taxon>
        <taxon>Fungi</taxon>
        <taxon>Dikarya</taxon>
        <taxon>Basidiomycota</taxon>
        <taxon>Agaricomycotina</taxon>
        <taxon>Agaricomycetes</taxon>
        <taxon>Agaricomycetidae</taxon>
        <taxon>Agaricales</taxon>
        <taxon>Schizophyllaceae</taxon>
        <taxon>Schizophyllum</taxon>
    </lineage>
</organism>
<evidence type="ECO:0000313" key="3">
    <source>
        <dbReference type="Proteomes" id="UP000320762"/>
    </source>
</evidence>
<name>A0A550CEX9_9AGAR</name>
<feature type="compositionally biased region" description="Polar residues" evidence="1">
    <location>
        <begin position="189"/>
        <end position="200"/>
    </location>
</feature>